<dbReference type="InterPro" id="IPR051289">
    <property type="entry name" value="LAGLIDADG_Endonuclease"/>
</dbReference>
<dbReference type="InterPro" id="IPR027434">
    <property type="entry name" value="Homing_endonucl"/>
</dbReference>
<comment type="caution">
    <text evidence="2">The sequence shown here is derived from an EMBL/GenBank/DDBJ whole genome shotgun (WGS) entry which is preliminary data.</text>
</comment>
<dbReference type="GO" id="GO:0004519">
    <property type="term" value="F:endonuclease activity"/>
    <property type="evidence" value="ECO:0007669"/>
    <property type="project" value="InterPro"/>
</dbReference>
<dbReference type="Gene3D" id="3.10.28.10">
    <property type="entry name" value="Homing endonucleases"/>
    <property type="match status" value="1"/>
</dbReference>
<dbReference type="InterPro" id="IPR004860">
    <property type="entry name" value="LAGLIDADG_dom"/>
</dbReference>
<sequence length="166" mass="19181">MAQLDKTKSAYLAGFLDGDGCISVKFEKRSKYSRGFVLKPVLSFTQHTRNRLVLENIKDWIDDGCLNDYSNKNVSELVVRKKETIKNVLVQVSPYVIVKKQQLKLMLEMLALPIFRGQQNDELFTKAYIIAKQIRDLNLTPKKYQVVPLSDPVTTDQVFLKKELER</sequence>
<evidence type="ECO:0000313" key="2">
    <source>
        <dbReference type="EMBL" id="PIR95567.1"/>
    </source>
</evidence>
<accession>A0A2H0V8X8</accession>
<gene>
    <name evidence="2" type="ORF">COT93_01710</name>
</gene>
<dbReference type="EMBL" id="PFAL01000016">
    <property type="protein sequence ID" value="PIR95567.1"/>
    <property type="molecule type" value="Genomic_DNA"/>
</dbReference>
<proteinExistence type="predicted"/>
<reference evidence="3" key="1">
    <citation type="submission" date="2017-09" db="EMBL/GenBank/DDBJ databases">
        <title>Depth-based differentiation of microbial function through sediment-hosted aquifers and enrichment of novel symbionts in the deep terrestrial subsurface.</title>
        <authorList>
            <person name="Probst A.J."/>
            <person name="Ladd B."/>
            <person name="Jarett J.K."/>
            <person name="Geller-Mcgrath D.E."/>
            <person name="Sieber C.M.K."/>
            <person name="Emerson J.B."/>
            <person name="Anantharaman K."/>
            <person name="Thomas B.C."/>
            <person name="Malmstrom R."/>
            <person name="Stieglmeier M."/>
            <person name="Klingl A."/>
            <person name="Woyke T."/>
            <person name="Ryan C.M."/>
            <person name="Banfield J.F."/>
        </authorList>
    </citation>
    <scope>NUCLEOTIDE SEQUENCE [LARGE SCALE GENOMIC DNA]</scope>
</reference>
<name>A0A2H0V8X8_9BACT</name>
<dbReference type="PANTHER" id="PTHR36181:SF4">
    <property type="entry name" value="LAGLIDADG ENDONUCLEASE"/>
    <property type="match status" value="1"/>
</dbReference>
<dbReference type="PANTHER" id="PTHR36181">
    <property type="entry name" value="INTRON-ENCODED ENDONUCLEASE AI3-RELATED"/>
    <property type="match status" value="1"/>
</dbReference>
<dbReference type="Proteomes" id="UP000229972">
    <property type="component" value="Unassembled WGS sequence"/>
</dbReference>
<dbReference type="SUPFAM" id="SSF55608">
    <property type="entry name" value="Homing endonucleases"/>
    <property type="match status" value="1"/>
</dbReference>
<dbReference type="AlphaFoldDB" id="A0A2H0V8X8"/>
<protein>
    <recommendedName>
        <fullName evidence="1">Homing endonuclease LAGLIDADG domain-containing protein</fullName>
    </recommendedName>
</protein>
<feature type="domain" description="Homing endonuclease LAGLIDADG" evidence="1">
    <location>
        <begin position="12"/>
        <end position="94"/>
    </location>
</feature>
<dbReference type="Pfam" id="PF00961">
    <property type="entry name" value="LAGLIDADG_1"/>
    <property type="match status" value="1"/>
</dbReference>
<evidence type="ECO:0000313" key="3">
    <source>
        <dbReference type="Proteomes" id="UP000229972"/>
    </source>
</evidence>
<evidence type="ECO:0000259" key="1">
    <source>
        <dbReference type="Pfam" id="PF00961"/>
    </source>
</evidence>
<organism evidence="2 3">
    <name type="scientific">Candidatus Falkowbacteria bacterium CG10_big_fil_rev_8_21_14_0_10_37_18</name>
    <dbReference type="NCBI Taxonomy" id="1974562"/>
    <lineage>
        <taxon>Bacteria</taxon>
        <taxon>Candidatus Falkowiibacteriota</taxon>
    </lineage>
</organism>